<dbReference type="AlphaFoldDB" id="A0A3N4I5I6"/>
<proteinExistence type="predicted"/>
<dbReference type="InterPro" id="IPR001509">
    <property type="entry name" value="Epimerase_deHydtase"/>
</dbReference>
<reference evidence="2 3" key="1">
    <citation type="journal article" date="2018" name="Nat. Ecol. Evol.">
        <title>Pezizomycetes genomes reveal the molecular basis of ectomycorrhizal truffle lifestyle.</title>
        <authorList>
            <person name="Murat C."/>
            <person name="Payen T."/>
            <person name="Noel B."/>
            <person name="Kuo A."/>
            <person name="Morin E."/>
            <person name="Chen J."/>
            <person name="Kohler A."/>
            <person name="Krizsan K."/>
            <person name="Balestrini R."/>
            <person name="Da Silva C."/>
            <person name="Montanini B."/>
            <person name="Hainaut M."/>
            <person name="Levati E."/>
            <person name="Barry K.W."/>
            <person name="Belfiori B."/>
            <person name="Cichocki N."/>
            <person name="Clum A."/>
            <person name="Dockter R.B."/>
            <person name="Fauchery L."/>
            <person name="Guy J."/>
            <person name="Iotti M."/>
            <person name="Le Tacon F."/>
            <person name="Lindquist E.A."/>
            <person name="Lipzen A."/>
            <person name="Malagnac F."/>
            <person name="Mello A."/>
            <person name="Molinier V."/>
            <person name="Miyauchi S."/>
            <person name="Poulain J."/>
            <person name="Riccioni C."/>
            <person name="Rubini A."/>
            <person name="Sitrit Y."/>
            <person name="Splivallo R."/>
            <person name="Traeger S."/>
            <person name="Wang M."/>
            <person name="Zifcakova L."/>
            <person name="Wipf D."/>
            <person name="Zambonelli A."/>
            <person name="Paolocci F."/>
            <person name="Nowrousian M."/>
            <person name="Ottonello S."/>
            <person name="Baldrian P."/>
            <person name="Spatafora J.W."/>
            <person name="Henrissat B."/>
            <person name="Nagy L.G."/>
            <person name="Aury J.M."/>
            <person name="Wincker P."/>
            <person name="Grigoriev I.V."/>
            <person name="Bonfante P."/>
            <person name="Martin F.M."/>
        </authorList>
    </citation>
    <scope>NUCLEOTIDE SEQUENCE [LARGE SCALE GENOMIC DNA]</scope>
    <source>
        <strain evidence="2 3">RN42</strain>
    </source>
</reference>
<keyword evidence="3" id="KW-1185">Reference proteome</keyword>
<gene>
    <name evidence="2" type="ORF">BJ508DRAFT_225862</name>
</gene>
<feature type="domain" description="NAD-dependent epimerase/dehydratase" evidence="1">
    <location>
        <begin position="9"/>
        <end position="260"/>
    </location>
</feature>
<name>A0A3N4I5I6_ASCIM</name>
<dbReference type="Proteomes" id="UP000275078">
    <property type="component" value="Unassembled WGS sequence"/>
</dbReference>
<accession>A0A3N4I5I6</accession>
<dbReference type="InterPro" id="IPR036291">
    <property type="entry name" value="NAD(P)-bd_dom_sf"/>
</dbReference>
<organism evidence="2 3">
    <name type="scientific">Ascobolus immersus RN42</name>
    <dbReference type="NCBI Taxonomy" id="1160509"/>
    <lineage>
        <taxon>Eukaryota</taxon>
        <taxon>Fungi</taxon>
        <taxon>Dikarya</taxon>
        <taxon>Ascomycota</taxon>
        <taxon>Pezizomycotina</taxon>
        <taxon>Pezizomycetes</taxon>
        <taxon>Pezizales</taxon>
        <taxon>Ascobolaceae</taxon>
        <taxon>Ascobolus</taxon>
    </lineage>
</organism>
<dbReference type="SUPFAM" id="SSF51735">
    <property type="entry name" value="NAD(P)-binding Rossmann-fold domains"/>
    <property type="match status" value="1"/>
</dbReference>
<dbReference type="PANTHER" id="PTHR43245">
    <property type="entry name" value="BIFUNCTIONAL POLYMYXIN RESISTANCE PROTEIN ARNA"/>
    <property type="match status" value="1"/>
</dbReference>
<sequence>MADEKKPSILLIGGLGFIGRYLALHIHKNNLASDFRIVDKQLPELAWLAPEFKEAISAADFKQGDMSREETAAKLFTKPDGTSYDYIFNCGGDTRYSQDDEVYKQRSLALSLTVGREAAKRNVKVFIELSTGAVYKSESGGTPCKETAKLKPWLRMAKYKLQAEEELSKLQYALATLENDGVGANGNRLPLVVLRIANVYGEYCTRTIGTMLCMAQVYKYLGREMKWLWTKDLKQNTVHVKDVARALWETAEWYVAGKKGWDAEKMGDVPVFNVVDHTGTDQGLMATYIHNIFGITTGFHGTIISQFAKLNLGSAVDEENDELLQPWSQLLEKAKITRPGPINPYLEGEVIKDSDMNLDGSRLEEIVGFKYEVPKFEEQNLRSMIKAYEGMGWWPNIPEGEEGKGGEES</sequence>
<evidence type="ECO:0000313" key="2">
    <source>
        <dbReference type="EMBL" id="RPA81362.1"/>
    </source>
</evidence>
<dbReference type="PANTHER" id="PTHR43245:SF11">
    <property type="entry name" value="LD23561P"/>
    <property type="match status" value="1"/>
</dbReference>
<dbReference type="EMBL" id="ML119680">
    <property type="protein sequence ID" value="RPA81362.1"/>
    <property type="molecule type" value="Genomic_DNA"/>
</dbReference>
<dbReference type="InterPro" id="IPR050177">
    <property type="entry name" value="Lipid_A_modif_metabolic_enz"/>
</dbReference>
<dbReference type="Pfam" id="PF01370">
    <property type="entry name" value="Epimerase"/>
    <property type="match status" value="1"/>
</dbReference>
<dbReference type="Gene3D" id="3.40.50.720">
    <property type="entry name" value="NAD(P)-binding Rossmann-like Domain"/>
    <property type="match status" value="1"/>
</dbReference>
<evidence type="ECO:0000259" key="1">
    <source>
        <dbReference type="Pfam" id="PF01370"/>
    </source>
</evidence>
<dbReference type="OrthoDB" id="16464at2759"/>
<protein>
    <submittedName>
        <fullName evidence="2">NAD(P)-binding protein</fullName>
    </submittedName>
</protein>
<dbReference type="STRING" id="1160509.A0A3N4I5I6"/>
<evidence type="ECO:0000313" key="3">
    <source>
        <dbReference type="Proteomes" id="UP000275078"/>
    </source>
</evidence>